<reference evidence="1" key="1">
    <citation type="journal article" date="2019" name="bioRxiv">
        <title>The Genome of the Zebra Mussel, Dreissena polymorpha: A Resource for Invasive Species Research.</title>
        <authorList>
            <person name="McCartney M.A."/>
            <person name="Auch B."/>
            <person name="Kono T."/>
            <person name="Mallez S."/>
            <person name="Zhang Y."/>
            <person name="Obille A."/>
            <person name="Becker A."/>
            <person name="Abrahante J.E."/>
            <person name="Garbe J."/>
            <person name="Badalamenti J.P."/>
            <person name="Herman A."/>
            <person name="Mangelson H."/>
            <person name="Liachko I."/>
            <person name="Sullivan S."/>
            <person name="Sone E.D."/>
            <person name="Koren S."/>
            <person name="Silverstein K.A.T."/>
            <person name="Beckman K.B."/>
            <person name="Gohl D.M."/>
        </authorList>
    </citation>
    <scope>NUCLEOTIDE SEQUENCE</scope>
    <source>
        <strain evidence="1">Duluth1</strain>
        <tissue evidence="1">Whole animal</tissue>
    </source>
</reference>
<name>A0A9D4CI13_DREPO</name>
<organism evidence="1 2">
    <name type="scientific">Dreissena polymorpha</name>
    <name type="common">Zebra mussel</name>
    <name type="synonym">Mytilus polymorpha</name>
    <dbReference type="NCBI Taxonomy" id="45954"/>
    <lineage>
        <taxon>Eukaryota</taxon>
        <taxon>Metazoa</taxon>
        <taxon>Spiralia</taxon>
        <taxon>Lophotrochozoa</taxon>
        <taxon>Mollusca</taxon>
        <taxon>Bivalvia</taxon>
        <taxon>Autobranchia</taxon>
        <taxon>Heteroconchia</taxon>
        <taxon>Euheterodonta</taxon>
        <taxon>Imparidentia</taxon>
        <taxon>Neoheterodontei</taxon>
        <taxon>Myida</taxon>
        <taxon>Dreissenoidea</taxon>
        <taxon>Dreissenidae</taxon>
        <taxon>Dreissena</taxon>
    </lineage>
</organism>
<dbReference type="AlphaFoldDB" id="A0A9D4CI13"/>
<accession>A0A9D4CI13</accession>
<reference evidence="1" key="2">
    <citation type="submission" date="2020-11" db="EMBL/GenBank/DDBJ databases">
        <authorList>
            <person name="McCartney M.A."/>
            <person name="Auch B."/>
            <person name="Kono T."/>
            <person name="Mallez S."/>
            <person name="Becker A."/>
            <person name="Gohl D.M."/>
            <person name="Silverstein K.A.T."/>
            <person name="Koren S."/>
            <person name="Bechman K.B."/>
            <person name="Herman A."/>
            <person name="Abrahante J.E."/>
            <person name="Garbe J."/>
        </authorList>
    </citation>
    <scope>NUCLEOTIDE SEQUENCE</scope>
    <source>
        <strain evidence="1">Duluth1</strain>
        <tissue evidence="1">Whole animal</tissue>
    </source>
</reference>
<proteinExistence type="predicted"/>
<sequence>MTDLADGAVILAKFEFTLFRLVGDQRRSNLWATSPTRSSGIVPSILQLLPRRRALSAWKGHCPVPKSILPSDFTLPPPPPP</sequence>
<comment type="caution">
    <text evidence="1">The sequence shown here is derived from an EMBL/GenBank/DDBJ whole genome shotgun (WGS) entry which is preliminary data.</text>
</comment>
<evidence type="ECO:0000313" key="1">
    <source>
        <dbReference type="EMBL" id="KAH3724868.1"/>
    </source>
</evidence>
<dbReference type="EMBL" id="JAIWYP010000012">
    <property type="protein sequence ID" value="KAH3724868.1"/>
    <property type="molecule type" value="Genomic_DNA"/>
</dbReference>
<evidence type="ECO:0000313" key="2">
    <source>
        <dbReference type="Proteomes" id="UP000828390"/>
    </source>
</evidence>
<keyword evidence="2" id="KW-1185">Reference proteome</keyword>
<dbReference type="Proteomes" id="UP000828390">
    <property type="component" value="Unassembled WGS sequence"/>
</dbReference>
<protein>
    <submittedName>
        <fullName evidence="1">Uncharacterized protein</fullName>
    </submittedName>
</protein>
<gene>
    <name evidence="1" type="ORF">DPMN_050695</name>
</gene>